<evidence type="ECO:0000256" key="2">
    <source>
        <dbReference type="SAM" id="SignalP"/>
    </source>
</evidence>
<gene>
    <name evidence="3" type="ORF">HAND00432_LOCUS2521</name>
</gene>
<feature type="signal peptide" evidence="2">
    <location>
        <begin position="1"/>
        <end position="22"/>
    </location>
</feature>
<feature type="region of interest" description="Disordered" evidence="1">
    <location>
        <begin position="141"/>
        <end position="163"/>
    </location>
</feature>
<dbReference type="AlphaFoldDB" id="A0A7S1DGM6"/>
<accession>A0A7S1DGM6</accession>
<evidence type="ECO:0000256" key="1">
    <source>
        <dbReference type="SAM" id="MobiDB-lite"/>
    </source>
</evidence>
<name>A0A7S1DGM6_HEMAN</name>
<feature type="chain" id="PRO_5030995439" evidence="2">
    <location>
        <begin position="23"/>
        <end position="259"/>
    </location>
</feature>
<evidence type="ECO:0000313" key="3">
    <source>
        <dbReference type="EMBL" id="CAD8948003.1"/>
    </source>
</evidence>
<sequence>MPSSRFSALALLLVAAVPVFSALPVTVPRKSGRRLLSSTILSPTSNLGFEDADDHLAHWVPVGSVSVSCFPFDDTTSPTVYEVEAVEGSCFATVSTHMPWHSSGEGADASLSRGFDVEVAEGGCTLCGSVSTRRQVFASVASAPGGRRSAPPRRQTTMEAEAPESLSIQVRRKLPDGHSEHVFNGTYTEAQAGVGGPRRELGDAVVDEGWKHFDDMNIPTPESAGTYEVIFVFAVKFSSGEVSMKHVDALSLRVCEVSE</sequence>
<organism evidence="3">
    <name type="scientific">Hemiselmis andersenii</name>
    <name type="common">Cryptophyte alga</name>
    <dbReference type="NCBI Taxonomy" id="464988"/>
    <lineage>
        <taxon>Eukaryota</taxon>
        <taxon>Cryptophyceae</taxon>
        <taxon>Cryptomonadales</taxon>
        <taxon>Hemiselmidaceae</taxon>
        <taxon>Hemiselmis</taxon>
    </lineage>
</organism>
<proteinExistence type="predicted"/>
<protein>
    <submittedName>
        <fullName evidence="3">Uncharacterized protein</fullName>
    </submittedName>
</protein>
<dbReference type="EMBL" id="HBFX01003988">
    <property type="protein sequence ID" value="CAD8948003.1"/>
    <property type="molecule type" value="Transcribed_RNA"/>
</dbReference>
<reference evidence="3" key="1">
    <citation type="submission" date="2021-01" db="EMBL/GenBank/DDBJ databases">
        <authorList>
            <person name="Corre E."/>
            <person name="Pelletier E."/>
            <person name="Niang G."/>
            <person name="Scheremetjew M."/>
            <person name="Finn R."/>
            <person name="Kale V."/>
            <person name="Holt S."/>
            <person name="Cochrane G."/>
            <person name="Meng A."/>
            <person name="Brown T."/>
            <person name="Cohen L."/>
        </authorList>
    </citation>
    <scope>NUCLEOTIDE SEQUENCE</scope>
    <source>
        <strain evidence="3">CCMP644</strain>
    </source>
</reference>
<feature type="compositionally biased region" description="Low complexity" evidence="1">
    <location>
        <begin position="141"/>
        <end position="154"/>
    </location>
</feature>
<keyword evidence="2" id="KW-0732">Signal</keyword>